<sequence>LNQMVNFRDYTSPSSKFKYLIIESTESSMQTKLLVQTPLTRWHAGPWPLLRNSLYMTNWTSKCKLTSVRSSQTWSLQSSHHRYTNIASALPSLGLPIRGSFYKEVIPEAIELTCVDAKDQRYIPRVCKYLFTDFHYLQESKTDSSRVSLSKWIGFWYKKALRYEPALPRREKKTAHLKSMHNPTRAIPETSQWSRDEEGVFSKLGVKPAKKEETYLEALLPCWLCAFVRHSEEGDFTRLETFKIATTMASKQKISLVVPILQASIVVSTRYALANGPSNPPMVDFSGEGVARYFDKKEEKKRIHHGDNIA</sequence>
<protein>
    <submittedName>
        <fullName evidence="1">Uncharacterized protein</fullName>
    </submittedName>
</protein>
<evidence type="ECO:0000313" key="1">
    <source>
        <dbReference type="EMBL" id="MCD9641101.1"/>
    </source>
</evidence>
<dbReference type="EMBL" id="JACEIK010003279">
    <property type="protein sequence ID" value="MCD9641101.1"/>
    <property type="molecule type" value="Genomic_DNA"/>
</dbReference>
<dbReference type="Proteomes" id="UP000823775">
    <property type="component" value="Unassembled WGS sequence"/>
</dbReference>
<accession>A0ABS8V417</accession>
<feature type="non-terminal residue" evidence="1">
    <location>
        <position position="1"/>
    </location>
</feature>
<comment type="caution">
    <text evidence="1">The sequence shown here is derived from an EMBL/GenBank/DDBJ whole genome shotgun (WGS) entry which is preliminary data.</text>
</comment>
<proteinExistence type="predicted"/>
<organism evidence="1 2">
    <name type="scientific">Datura stramonium</name>
    <name type="common">Jimsonweed</name>
    <name type="synonym">Common thornapple</name>
    <dbReference type="NCBI Taxonomy" id="4076"/>
    <lineage>
        <taxon>Eukaryota</taxon>
        <taxon>Viridiplantae</taxon>
        <taxon>Streptophyta</taxon>
        <taxon>Embryophyta</taxon>
        <taxon>Tracheophyta</taxon>
        <taxon>Spermatophyta</taxon>
        <taxon>Magnoliopsida</taxon>
        <taxon>eudicotyledons</taxon>
        <taxon>Gunneridae</taxon>
        <taxon>Pentapetalae</taxon>
        <taxon>asterids</taxon>
        <taxon>lamiids</taxon>
        <taxon>Solanales</taxon>
        <taxon>Solanaceae</taxon>
        <taxon>Solanoideae</taxon>
        <taxon>Datureae</taxon>
        <taxon>Datura</taxon>
    </lineage>
</organism>
<reference evidence="1 2" key="1">
    <citation type="journal article" date="2021" name="BMC Genomics">
        <title>Datura genome reveals duplications of psychoactive alkaloid biosynthetic genes and high mutation rate following tissue culture.</title>
        <authorList>
            <person name="Rajewski A."/>
            <person name="Carter-House D."/>
            <person name="Stajich J."/>
            <person name="Litt A."/>
        </authorList>
    </citation>
    <scope>NUCLEOTIDE SEQUENCE [LARGE SCALE GENOMIC DNA]</scope>
    <source>
        <strain evidence="1">AR-01</strain>
    </source>
</reference>
<gene>
    <name evidence="1" type="ORF">HAX54_026974</name>
</gene>
<evidence type="ECO:0000313" key="2">
    <source>
        <dbReference type="Proteomes" id="UP000823775"/>
    </source>
</evidence>
<name>A0ABS8V417_DATST</name>
<keyword evidence="2" id="KW-1185">Reference proteome</keyword>